<dbReference type="SMART" id="SM00220">
    <property type="entry name" value="S_TKc"/>
    <property type="match status" value="1"/>
</dbReference>
<dbReference type="SUPFAM" id="SSF56112">
    <property type="entry name" value="Protein kinase-like (PK-like)"/>
    <property type="match status" value="1"/>
</dbReference>
<dbReference type="SUPFAM" id="SSF81901">
    <property type="entry name" value="HCP-like"/>
    <property type="match status" value="1"/>
</dbReference>
<reference evidence="2 3" key="1">
    <citation type="submission" date="2024-04" db="EMBL/GenBank/DDBJ databases">
        <title>Tritrichomonas musculus Genome.</title>
        <authorList>
            <person name="Alves-Ferreira E."/>
            <person name="Grigg M."/>
            <person name="Lorenzi H."/>
            <person name="Galac M."/>
        </authorList>
    </citation>
    <scope>NUCLEOTIDE SEQUENCE [LARGE SCALE GENOMIC DNA]</scope>
    <source>
        <strain evidence="2 3">EAF2021</strain>
    </source>
</reference>
<protein>
    <recommendedName>
        <fullName evidence="1">Protein kinase domain-containing protein</fullName>
    </recommendedName>
</protein>
<dbReference type="Gene3D" id="1.10.510.10">
    <property type="entry name" value="Transferase(Phosphotransferase) domain 1"/>
    <property type="match status" value="1"/>
</dbReference>
<gene>
    <name evidence="2" type="ORF">M9Y10_020063</name>
</gene>
<keyword evidence="3" id="KW-1185">Reference proteome</keyword>
<feature type="domain" description="Protein kinase" evidence="1">
    <location>
        <begin position="78"/>
        <end position="414"/>
    </location>
</feature>
<accession>A0ABR2HHE9</accession>
<evidence type="ECO:0000259" key="1">
    <source>
        <dbReference type="PROSITE" id="PS50011"/>
    </source>
</evidence>
<dbReference type="InterPro" id="IPR011009">
    <property type="entry name" value="Kinase-like_dom_sf"/>
</dbReference>
<comment type="caution">
    <text evidence="2">The sequence shown here is derived from an EMBL/GenBank/DDBJ whole genome shotgun (WGS) entry which is preliminary data.</text>
</comment>
<dbReference type="Proteomes" id="UP001470230">
    <property type="component" value="Unassembled WGS sequence"/>
</dbReference>
<dbReference type="PROSITE" id="PS50011">
    <property type="entry name" value="PROTEIN_KINASE_DOM"/>
    <property type="match status" value="1"/>
</dbReference>
<name>A0ABR2HHE9_9EUKA</name>
<dbReference type="Pfam" id="PF00069">
    <property type="entry name" value="Pkinase"/>
    <property type="match status" value="1"/>
</dbReference>
<evidence type="ECO:0000313" key="2">
    <source>
        <dbReference type="EMBL" id="KAK8846062.1"/>
    </source>
</evidence>
<dbReference type="InterPro" id="IPR000719">
    <property type="entry name" value="Prot_kinase_dom"/>
</dbReference>
<dbReference type="Gene3D" id="1.25.40.10">
    <property type="entry name" value="Tetratricopeptide repeat domain"/>
    <property type="match status" value="1"/>
</dbReference>
<dbReference type="InterPro" id="IPR053215">
    <property type="entry name" value="TKL_Ser/Thr_kinase"/>
</dbReference>
<dbReference type="InterPro" id="IPR011990">
    <property type="entry name" value="TPR-like_helical_dom_sf"/>
</dbReference>
<dbReference type="EMBL" id="JAPFFF010000029">
    <property type="protein sequence ID" value="KAK8846062.1"/>
    <property type="molecule type" value="Genomic_DNA"/>
</dbReference>
<proteinExistence type="predicted"/>
<sequence>MTEEDEKDLEINEDIFLNLPPEAKHLIQYAEVGNPEYMVEVGNNFRNGENGFPKSDEYAVKYYKLAADFMNEDGLIKYAAMLAEGIGIEPDLYLAKRIFNSIPKTSKHFAEARDAKLAISHCLFIAISPITPEADEEPYTDNYKIGKLELTGEKVIIAKSAIPLIVMDVDLCRFFELATPPLFLKYFGESKNGYDRNCIWGPINHYYTLRNAILDEFNHKKQANRPQYDDTTKSKIIFAIAVAMSNLHSFGIWHCDLNPENVYLTENNEPMLYNMCYSMQSLKSNKFMEISYDTPVGASMSRLFWSPELLITVGTGFRPSYDVYSFSILLYTMFNHYRFIADNGTVIDTSNASKTTLLDVKDIIKDGHRYERDIRSPIPDAAWNLIKLCWCSDEKKRPTFDKIVAYLVSAPPLFEKTNNEEYRNFQQQLLSSQQEQK</sequence>
<organism evidence="2 3">
    <name type="scientific">Tritrichomonas musculus</name>
    <dbReference type="NCBI Taxonomy" id="1915356"/>
    <lineage>
        <taxon>Eukaryota</taxon>
        <taxon>Metamonada</taxon>
        <taxon>Parabasalia</taxon>
        <taxon>Tritrichomonadida</taxon>
        <taxon>Tritrichomonadidae</taxon>
        <taxon>Tritrichomonas</taxon>
    </lineage>
</organism>
<dbReference type="PANTHER" id="PTHR45756">
    <property type="entry name" value="PALMITOYLTRANSFERASE"/>
    <property type="match status" value="1"/>
</dbReference>
<dbReference type="PANTHER" id="PTHR45756:SF1">
    <property type="entry name" value="PROTEIN KINASE DOMAIN CONTAINING PROTEIN"/>
    <property type="match status" value="1"/>
</dbReference>
<evidence type="ECO:0000313" key="3">
    <source>
        <dbReference type="Proteomes" id="UP001470230"/>
    </source>
</evidence>